<dbReference type="Proteomes" id="UP000007305">
    <property type="component" value="Chromosome 10"/>
</dbReference>
<protein>
    <submittedName>
        <fullName evidence="1">Uncharacterized protein</fullName>
    </submittedName>
</protein>
<proteinExistence type="predicted"/>
<dbReference type="EnsemblPlants" id="Zm00001eb426590_T001">
    <property type="protein sequence ID" value="Zm00001eb426590_P001"/>
    <property type="gene ID" value="Zm00001eb426590"/>
</dbReference>
<evidence type="ECO:0000313" key="2">
    <source>
        <dbReference type="Proteomes" id="UP000007305"/>
    </source>
</evidence>
<dbReference type="InParanoid" id="A0A804RGG0"/>
<evidence type="ECO:0000313" key="1">
    <source>
        <dbReference type="EnsemblPlants" id="Zm00001eb426590_P001"/>
    </source>
</evidence>
<name>A0A804RGG0_MAIZE</name>
<sequence>MADELRSTSMVQRVHGQSVLLSSISSYSTMNNHVCIFCLQCAPEVISWELMQLLDSHLSWHHLLSSLLSRKKKDFSLLVIGGDMHKSIFNFCRAYNGLDYLLRVVFVNTM</sequence>
<dbReference type="AlphaFoldDB" id="A0A804RGG0"/>
<reference evidence="2" key="1">
    <citation type="journal article" date="2009" name="Science">
        <title>The B73 maize genome: complexity, diversity, and dynamics.</title>
        <authorList>
            <person name="Schnable P.S."/>
            <person name="Ware D."/>
            <person name="Fulton R.S."/>
            <person name="Stein J.C."/>
            <person name="Wei F."/>
            <person name="Pasternak S."/>
            <person name="Liang C."/>
            <person name="Zhang J."/>
            <person name="Fulton L."/>
            <person name="Graves T.A."/>
            <person name="Minx P."/>
            <person name="Reily A.D."/>
            <person name="Courtney L."/>
            <person name="Kruchowski S.S."/>
            <person name="Tomlinson C."/>
            <person name="Strong C."/>
            <person name="Delehaunty K."/>
            <person name="Fronick C."/>
            <person name="Courtney B."/>
            <person name="Rock S.M."/>
            <person name="Belter E."/>
            <person name="Du F."/>
            <person name="Kim K."/>
            <person name="Abbott R.M."/>
            <person name="Cotton M."/>
            <person name="Levy A."/>
            <person name="Marchetto P."/>
            <person name="Ochoa K."/>
            <person name="Jackson S.M."/>
            <person name="Gillam B."/>
            <person name="Chen W."/>
            <person name="Yan L."/>
            <person name="Higginbotham J."/>
            <person name="Cardenas M."/>
            <person name="Waligorski J."/>
            <person name="Applebaum E."/>
            <person name="Phelps L."/>
            <person name="Falcone J."/>
            <person name="Kanchi K."/>
            <person name="Thane T."/>
            <person name="Scimone A."/>
            <person name="Thane N."/>
            <person name="Henke J."/>
            <person name="Wang T."/>
            <person name="Ruppert J."/>
            <person name="Shah N."/>
            <person name="Rotter K."/>
            <person name="Hodges J."/>
            <person name="Ingenthron E."/>
            <person name="Cordes M."/>
            <person name="Kohlberg S."/>
            <person name="Sgro J."/>
            <person name="Delgado B."/>
            <person name="Mead K."/>
            <person name="Chinwalla A."/>
            <person name="Leonard S."/>
            <person name="Crouse K."/>
            <person name="Collura K."/>
            <person name="Kudrna D."/>
            <person name="Currie J."/>
            <person name="He R."/>
            <person name="Angelova A."/>
            <person name="Rajasekar S."/>
            <person name="Mueller T."/>
            <person name="Lomeli R."/>
            <person name="Scara G."/>
            <person name="Ko A."/>
            <person name="Delaney K."/>
            <person name="Wissotski M."/>
            <person name="Lopez G."/>
            <person name="Campos D."/>
            <person name="Braidotti M."/>
            <person name="Ashley E."/>
            <person name="Golser W."/>
            <person name="Kim H."/>
            <person name="Lee S."/>
            <person name="Lin J."/>
            <person name="Dujmic Z."/>
            <person name="Kim W."/>
            <person name="Talag J."/>
            <person name="Zuccolo A."/>
            <person name="Fan C."/>
            <person name="Sebastian A."/>
            <person name="Kramer M."/>
            <person name="Spiegel L."/>
            <person name="Nascimento L."/>
            <person name="Zutavern T."/>
            <person name="Miller B."/>
            <person name="Ambroise C."/>
            <person name="Muller S."/>
            <person name="Spooner W."/>
            <person name="Narechania A."/>
            <person name="Ren L."/>
            <person name="Wei S."/>
            <person name="Kumari S."/>
            <person name="Faga B."/>
            <person name="Levy M.J."/>
            <person name="McMahan L."/>
            <person name="Van Buren P."/>
            <person name="Vaughn M.W."/>
            <person name="Ying K."/>
            <person name="Yeh C.-T."/>
            <person name="Emrich S.J."/>
            <person name="Jia Y."/>
            <person name="Kalyanaraman A."/>
            <person name="Hsia A.-P."/>
            <person name="Barbazuk W.B."/>
            <person name="Baucom R.S."/>
            <person name="Brutnell T.P."/>
            <person name="Carpita N.C."/>
            <person name="Chaparro C."/>
            <person name="Chia J.-M."/>
            <person name="Deragon J.-M."/>
            <person name="Estill J.C."/>
            <person name="Fu Y."/>
            <person name="Jeddeloh J.A."/>
            <person name="Han Y."/>
            <person name="Lee H."/>
            <person name="Li P."/>
            <person name="Lisch D.R."/>
            <person name="Liu S."/>
            <person name="Liu Z."/>
            <person name="Nagel D.H."/>
            <person name="McCann M.C."/>
            <person name="SanMiguel P."/>
            <person name="Myers A.M."/>
            <person name="Nettleton D."/>
            <person name="Nguyen J."/>
            <person name="Penning B.W."/>
            <person name="Ponnala L."/>
            <person name="Schneider K.L."/>
            <person name="Schwartz D.C."/>
            <person name="Sharma A."/>
            <person name="Soderlund C."/>
            <person name="Springer N.M."/>
            <person name="Sun Q."/>
            <person name="Wang H."/>
            <person name="Waterman M."/>
            <person name="Westerman R."/>
            <person name="Wolfgruber T.K."/>
            <person name="Yang L."/>
            <person name="Yu Y."/>
            <person name="Zhang L."/>
            <person name="Zhou S."/>
            <person name="Zhu Q."/>
            <person name="Bennetzen J.L."/>
            <person name="Dawe R.K."/>
            <person name="Jiang J."/>
            <person name="Jiang N."/>
            <person name="Presting G.G."/>
            <person name="Wessler S.R."/>
            <person name="Aluru S."/>
            <person name="Martienssen R.A."/>
            <person name="Clifton S.W."/>
            <person name="McCombie W.R."/>
            <person name="Wing R.A."/>
            <person name="Wilson R.K."/>
        </authorList>
    </citation>
    <scope>NUCLEOTIDE SEQUENCE [LARGE SCALE GENOMIC DNA]</scope>
    <source>
        <strain evidence="2">cv. B73</strain>
    </source>
</reference>
<reference evidence="1" key="2">
    <citation type="submission" date="2019-07" db="EMBL/GenBank/DDBJ databases">
        <authorList>
            <person name="Seetharam A."/>
            <person name="Woodhouse M."/>
            <person name="Cannon E."/>
        </authorList>
    </citation>
    <scope>NUCLEOTIDE SEQUENCE [LARGE SCALE GENOMIC DNA]</scope>
    <source>
        <strain evidence="1">cv. B73</strain>
    </source>
</reference>
<dbReference type="Gramene" id="Zm00001eb426590_T001">
    <property type="protein sequence ID" value="Zm00001eb426590_P001"/>
    <property type="gene ID" value="Zm00001eb426590"/>
</dbReference>
<accession>A0A804RGG0</accession>
<organism evidence="1 2">
    <name type="scientific">Zea mays</name>
    <name type="common">Maize</name>
    <dbReference type="NCBI Taxonomy" id="4577"/>
    <lineage>
        <taxon>Eukaryota</taxon>
        <taxon>Viridiplantae</taxon>
        <taxon>Streptophyta</taxon>
        <taxon>Embryophyta</taxon>
        <taxon>Tracheophyta</taxon>
        <taxon>Spermatophyta</taxon>
        <taxon>Magnoliopsida</taxon>
        <taxon>Liliopsida</taxon>
        <taxon>Poales</taxon>
        <taxon>Poaceae</taxon>
        <taxon>PACMAD clade</taxon>
        <taxon>Panicoideae</taxon>
        <taxon>Andropogonodae</taxon>
        <taxon>Andropogoneae</taxon>
        <taxon>Tripsacinae</taxon>
        <taxon>Zea</taxon>
    </lineage>
</organism>
<reference evidence="1" key="3">
    <citation type="submission" date="2021-05" db="UniProtKB">
        <authorList>
            <consortium name="EnsemblPlants"/>
        </authorList>
    </citation>
    <scope>IDENTIFICATION</scope>
    <source>
        <strain evidence="1">cv. B73</strain>
    </source>
</reference>
<keyword evidence="2" id="KW-1185">Reference proteome</keyword>